<gene>
    <name evidence="2" type="ORF">BTO20_11445</name>
</gene>
<dbReference type="Pfam" id="PF04860">
    <property type="entry name" value="Phage_portal"/>
    <property type="match status" value="1"/>
</dbReference>
<dbReference type="InterPro" id="IPR006944">
    <property type="entry name" value="Phage/GTA_portal"/>
</dbReference>
<name>A0A1Y0CF41_9MYCO</name>
<dbReference type="KEGG" id="mdx:BTO20_11445"/>
<feature type="region of interest" description="Disordered" evidence="1">
    <location>
        <begin position="423"/>
        <end position="463"/>
    </location>
</feature>
<dbReference type="EMBL" id="CP020809">
    <property type="protein sequence ID" value="ART73555.1"/>
    <property type="molecule type" value="Genomic_DNA"/>
</dbReference>
<sequence length="463" mass="49979">MLNQFQLGGYGYTGIGLQQTIAGTSTERPADTFAGIASQAYAANGVVFACMLVRQLVFSSVRFQWQRLLNGSPSDTFGDQTLALVERPWPGGTTQDLLSRMIQDADLAGNSYWVRQGDELVRLRPDWVQVIGKPRHMGSADSGRGGGQVGWVKVGYLYTEGGYHPGNSNEAVAFTVDEVVHFAPIPDPLAVFTGMSWVTPILREIQADQAMTKHQRKFFEHGATPNMIIKHNPIADRDAILKWAKELDSTHGGVDNAWKNLNLYPGADATVVGANLKDIDFGDVRAGGEVRIAAAAGVPPVIVGLSKGLDSSTYSNYSQARRRLADGTAHPLWANLAGSMERVLPPPGTGVRLWYDAADVPFLREDEKDAADIAAVTAQTVNSYITAGYEPDSVIAAVNANDLRLLKHSGYYSVQLQELGSGAPQSGVQARHVPSFRPNPLAIAPSDTQNRRESSDDTEDSTA</sequence>
<evidence type="ECO:0008006" key="4">
    <source>
        <dbReference type="Google" id="ProtNLM"/>
    </source>
</evidence>
<evidence type="ECO:0000313" key="2">
    <source>
        <dbReference type="EMBL" id="ART73555.1"/>
    </source>
</evidence>
<proteinExistence type="predicted"/>
<keyword evidence="3" id="KW-1185">Reference proteome</keyword>
<dbReference type="AlphaFoldDB" id="A0A1Y0CF41"/>
<organism evidence="2 3">
    <name type="scientific">Mycobacterium dioxanotrophicus</name>
    <dbReference type="NCBI Taxonomy" id="482462"/>
    <lineage>
        <taxon>Bacteria</taxon>
        <taxon>Bacillati</taxon>
        <taxon>Actinomycetota</taxon>
        <taxon>Actinomycetes</taxon>
        <taxon>Mycobacteriales</taxon>
        <taxon>Mycobacteriaceae</taxon>
        <taxon>Mycobacterium</taxon>
    </lineage>
</organism>
<protein>
    <recommendedName>
        <fullName evidence="4">Phage portal protein</fullName>
    </recommendedName>
</protein>
<dbReference type="Proteomes" id="UP000195331">
    <property type="component" value="Chromosome"/>
</dbReference>
<evidence type="ECO:0000313" key="3">
    <source>
        <dbReference type="Proteomes" id="UP000195331"/>
    </source>
</evidence>
<accession>A0A1Y0CF41</accession>
<reference evidence="2 3" key="1">
    <citation type="submission" date="2017-04" db="EMBL/GenBank/DDBJ databases">
        <title>Whole Genome Sequence of 1,4-Dioxane Degrading Bacterium Mycobacterium dioxanotrophicus PH-06.</title>
        <authorList>
            <person name="He Y."/>
        </authorList>
    </citation>
    <scope>NUCLEOTIDE SEQUENCE [LARGE SCALE GENOMIC DNA]</scope>
    <source>
        <strain evidence="2 3">PH-06</strain>
    </source>
</reference>
<evidence type="ECO:0000256" key="1">
    <source>
        <dbReference type="SAM" id="MobiDB-lite"/>
    </source>
</evidence>